<reference evidence="1" key="1">
    <citation type="submission" date="2022-09" db="EMBL/GenBank/DDBJ databases">
        <title>Intensive care unit water sources are persistently colonized with multi-drug resistant bacteria and are the site of extensive horizontal gene transfer of antibiotic resistance genes.</title>
        <authorList>
            <person name="Diorio-Toth L."/>
        </authorList>
    </citation>
    <scope>NUCLEOTIDE SEQUENCE</scope>
    <source>
        <strain evidence="1">GD03686</strain>
    </source>
</reference>
<protein>
    <submittedName>
        <fullName evidence="1">Uncharacterized protein</fullName>
    </submittedName>
</protein>
<name>A0AA43AVZ8_9BURK</name>
<dbReference type="Proteomes" id="UP001161294">
    <property type="component" value="Unassembled WGS sequence"/>
</dbReference>
<dbReference type="AlphaFoldDB" id="A0AA43AVZ8"/>
<organism evidence="1 2">
    <name type="scientific">Comamonas aquatica</name>
    <dbReference type="NCBI Taxonomy" id="225991"/>
    <lineage>
        <taxon>Bacteria</taxon>
        <taxon>Pseudomonadati</taxon>
        <taxon>Pseudomonadota</taxon>
        <taxon>Betaproteobacteria</taxon>
        <taxon>Burkholderiales</taxon>
        <taxon>Comamonadaceae</taxon>
        <taxon>Comamonas</taxon>
    </lineage>
</organism>
<comment type="caution">
    <text evidence="1">The sequence shown here is derived from an EMBL/GenBank/DDBJ whole genome shotgun (WGS) entry which is preliminary data.</text>
</comment>
<evidence type="ECO:0000313" key="2">
    <source>
        <dbReference type="Proteomes" id="UP001161294"/>
    </source>
</evidence>
<evidence type="ECO:0000313" key="1">
    <source>
        <dbReference type="EMBL" id="MDH2004857.1"/>
    </source>
</evidence>
<dbReference type="EMBL" id="JAOCJW010000006">
    <property type="protein sequence ID" value="MDH2004857.1"/>
    <property type="molecule type" value="Genomic_DNA"/>
</dbReference>
<proteinExistence type="predicted"/>
<accession>A0AA43AVZ8</accession>
<dbReference type="RefSeq" id="WP_279852784.1">
    <property type="nucleotide sequence ID" value="NZ_JAOCIA010000005.1"/>
</dbReference>
<gene>
    <name evidence="1" type="ORF">N5J23_04725</name>
</gene>
<sequence length="250" mass="25601">MTLQPWLPAQDSPEIPVNENFDALSHMAVYAKDATTTTGLTWGYLGGRWGGFAVTAGTLTLPASSTLYVTVSRATGAISASASDAAWQAIEQHARVYKLVTGAATVTSIEDYRAGFGGVHGIVNVSSAGGGGITAIPIACSDETTALTTGVAKVTFRMPYAMALTAVRASLTTAQTSGGLLTLDINADGASILSTKLTVDNNEKSSKSAATPPVISDALLVDDAEITIDIDQVGDSTAKGLKVYLIGVAE</sequence>